<comment type="cofactor">
    <cofactor evidence="12">
        <name>Mg(2+)</name>
        <dbReference type="ChEBI" id="CHEBI:18420"/>
    </cofactor>
</comment>
<dbReference type="GO" id="GO:0047295">
    <property type="term" value="F:geranylgeranylglycerol-phosphate geranylgeranyltransferase activity"/>
    <property type="evidence" value="ECO:0007669"/>
    <property type="project" value="UniProtKB-UniRule"/>
</dbReference>
<evidence type="ECO:0000313" key="13">
    <source>
        <dbReference type="EMBL" id="QGR19440.1"/>
    </source>
</evidence>
<keyword evidence="2 12" id="KW-1003">Cell membrane</keyword>
<dbReference type="Pfam" id="PF01040">
    <property type="entry name" value="UbiA"/>
    <property type="match status" value="1"/>
</dbReference>
<evidence type="ECO:0000256" key="2">
    <source>
        <dbReference type="ARBA" id="ARBA00022475"/>
    </source>
</evidence>
<dbReference type="Gene3D" id="1.10.357.140">
    <property type="entry name" value="UbiA prenyltransferase"/>
    <property type="match status" value="1"/>
</dbReference>
<dbReference type="KEGG" id="sazo:D1868_05200"/>
<feature type="transmembrane region" description="Helical" evidence="12">
    <location>
        <begin position="36"/>
        <end position="56"/>
    </location>
</feature>
<reference evidence="13 14" key="1">
    <citation type="submission" date="2019-10" db="EMBL/GenBank/DDBJ databases">
        <title>Genome Sequences from Six Type Strain Members of the Archaeal Family Sulfolobaceae: Acidianus ambivalens, Acidianus infernus, Metallosphaera prunae, Stygiolobus azoricus, Sulfolobus metallicus, and Sulfurisphaera ohwakuensis.</title>
        <authorList>
            <person name="Counts J.A."/>
            <person name="Kelly R.M."/>
        </authorList>
    </citation>
    <scope>NUCLEOTIDE SEQUENCE [LARGE SCALE GENOMIC DNA]</scope>
    <source>
        <strain evidence="13 14">FC6</strain>
    </source>
</reference>
<comment type="similarity">
    <text evidence="12">Belongs to the UbiA prenyltransferase family. DGGGP synthase subfamily.</text>
</comment>
<feature type="transmembrane region" description="Helical" evidence="12">
    <location>
        <begin position="12"/>
        <end position="29"/>
    </location>
</feature>
<keyword evidence="7 12" id="KW-1133">Transmembrane helix</keyword>
<evidence type="ECO:0000256" key="6">
    <source>
        <dbReference type="ARBA" id="ARBA00022842"/>
    </source>
</evidence>
<keyword evidence="5 12" id="KW-0812">Transmembrane</keyword>
<dbReference type="InterPro" id="IPR000537">
    <property type="entry name" value="UbiA_prenyltransferase"/>
</dbReference>
<dbReference type="HAMAP" id="MF_01286">
    <property type="entry name" value="DGGGP_synth"/>
    <property type="match status" value="1"/>
</dbReference>
<keyword evidence="3 12" id="KW-0444">Lipid biosynthesis</keyword>
<comment type="pathway">
    <text evidence="12">Membrane lipid metabolism; glycerophospholipid metabolism.</text>
</comment>
<evidence type="ECO:0000256" key="8">
    <source>
        <dbReference type="ARBA" id="ARBA00023098"/>
    </source>
</evidence>
<comment type="catalytic activity">
    <reaction evidence="12">
        <text>sn-3-O-(geranylgeranyl)glycerol 1-phosphate + (2E,6E,10E)-geranylgeranyl diphosphate = 2,3-bis-O-(geranylgeranyl)-sn-glycerol 1-phosphate + diphosphate</text>
        <dbReference type="Rhea" id="RHEA:18109"/>
        <dbReference type="ChEBI" id="CHEBI:33019"/>
        <dbReference type="ChEBI" id="CHEBI:57677"/>
        <dbReference type="ChEBI" id="CHEBI:58756"/>
        <dbReference type="ChEBI" id="CHEBI:58837"/>
        <dbReference type="EC" id="2.5.1.42"/>
    </reaction>
</comment>
<dbReference type="UniPathway" id="UPA00940"/>
<dbReference type="CDD" id="cd13961">
    <property type="entry name" value="PT_UbiA_DGGGPS"/>
    <property type="match status" value="1"/>
</dbReference>
<keyword evidence="14" id="KW-1185">Reference proteome</keyword>
<feature type="transmembrane region" description="Helical" evidence="12">
    <location>
        <begin position="96"/>
        <end position="117"/>
    </location>
</feature>
<evidence type="ECO:0000256" key="7">
    <source>
        <dbReference type="ARBA" id="ARBA00022989"/>
    </source>
</evidence>
<feature type="transmembrane region" description="Helical" evidence="12">
    <location>
        <begin position="221"/>
        <end position="246"/>
    </location>
</feature>
<dbReference type="OrthoDB" id="11851at2157"/>
<dbReference type="PANTHER" id="PTHR42723:SF1">
    <property type="entry name" value="CHLOROPHYLL SYNTHASE, CHLOROPLASTIC"/>
    <property type="match status" value="1"/>
</dbReference>
<dbReference type="EMBL" id="CP045483">
    <property type="protein sequence ID" value="QGR19440.1"/>
    <property type="molecule type" value="Genomic_DNA"/>
</dbReference>
<dbReference type="EC" id="2.5.1.42" evidence="12"/>
<organism evidence="13 14">
    <name type="scientific">Stygiolobus azoricus</name>
    <dbReference type="NCBI Taxonomy" id="41675"/>
    <lineage>
        <taxon>Archaea</taxon>
        <taxon>Thermoproteota</taxon>
        <taxon>Thermoprotei</taxon>
        <taxon>Sulfolobales</taxon>
        <taxon>Sulfolobaceae</taxon>
        <taxon>Stygiolobus</taxon>
    </lineage>
</organism>
<dbReference type="Gene3D" id="1.20.120.1780">
    <property type="entry name" value="UbiA prenyltransferase"/>
    <property type="match status" value="1"/>
</dbReference>
<keyword evidence="6 12" id="KW-0460">Magnesium</keyword>
<accession>A0A650CNL3</accession>
<dbReference type="InterPro" id="IPR050475">
    <property type="entry name" value="Prenyltransferase_related"/>
</dbReference>
<evidence type="ECO:0000256" key="9">
    <source>
        <dbReference type="ARBA" id="ARBA00023136"/>
    </source>
</evidence>
<sequence>MSIKPYLQLVRIHNVIGSALSALMGYLVASEWHIIPVRMIISSLVVALVAAGGYVINDVYDVEIDRINKPYRPIPSGIVSLQTAKNLAYATSISGILLSLILGIFPALVALITVILLFEYAASLKKSGLIGNLIVALTSALSAFYGGLAYFTGNWLYLVSIPTLYIFFFTLSREFIKGIEDYEGDKANNVRTLAVRLGISKAWKVSKAILVGLIITSPLPYWLGFNIIYLISILILDFLLIYVVLLKETIENSSKARSVMKVYALGTIIAFILGSLPVRL</sequence>
<dbReference type="GeneID" id="42798444"/>
<dbReference type="GO" id="GO:0005886">
    <property type="term" value="C:plasma membrane"/>
    <property type="evidence" value="ECO:0007669"/>
    <property type="project" value="UniProtKB-SubCell"/>
</dbReference>
<dbReference type="GO" id="GO:0000287">
    <property type="term" value="F:magnesium ion binding"/>
    <property type="evidence" value="ECO:0007669"/>
    <property type="project" value="UniProtKB-UniRule"/>
</dbReference>
<comment type="subcellular location">
    <subcellularLocation>
        <location evidence="1 12">Cell membrane</location>
        <topology evidence="1 12">Multi-pass membrane protein</topology>
    </subcellularLocation>
</comment>
<feature type="transmembrane region" description="Helical" evidence="12">
    <location>
        <begin position="258"/>
        <end position="278"/>
    </location>
</feature>
<dbReference type="AlphaFoldDB" id="A0A650CNL3"/>
<keyword evidence="10 12" id="KW-0594">Phospholipid biosynthesis</keyword>
<evidence type="ECO:0000256" key="11">
    <source>
        <dbReference type="ARBA" id="ARBA00023264"/>
    </source>
</evidence>
<evidence type="ECO:0000256" key="4">
    <source>
        <dbReference type="ARBA" id="ARBA00022679"/>
    </source>
</evidence>
<gene>
    <name evidence="13" type="ORF">D1868_05200</name>
</gene>
<dbReference type="RefSeq" id="WP_156006213.1">
    <property type="nucleotide sequence ID" value="NZ_CP045483.1"/>
</dbReference>
<keyword evidence="4 12" id="KW-0808">Transferase</keyword>
<evidence type="ECO:0000313" key="14">
    <source>
        <dbReference type="Proteomes" id="UP000423396"/>
    </source>
</evidence>
<keyword evidence="11 12" id="KW-1208">Phospholipid metabolism</keyword>
<dbReference type="InterPro" id="IPR023547">
    <property type="entry name" value="DGGGP_synth"/>
</dbReference>
<comment type="function">
    <text evidence="12">Prenyltransferase that catalyzes the transfer of the geranylgeranyl moiety of geranylgeranyl diphosphate (GGPP) to the C2 hydroxyl of (S)-3-O-geranylgeranylglyceryl phosphate (GGGP). This reaction is the second ether-bond-formation step in the biosynthesis of archaeal membrane lipids.</text>
</comment>
<evidence type="ECO:0000256" key="3">
    <source>
        <dbReference type="ARBA" id="ARBA00022516"/>
    </source>
</evidence>
<evidence type="ECO:0000256" key="5">
    <source>
        <dbReference type="ARBA" id="ARBA00022692"/>
    </source>
</evidence>
<feature type="transmembrane region" description="Helical" evidence="12">
    <location>
        <begin position="154"/>
        <end position="172"/>
    </location>
</feature>
<dbReference type="GO" id="GO:0046474">
    <property type="term" value="P:glycerophospholipid biosynthetic process"/>
    <property type="evidence" value="ECO:0007669"/>
    <property type="project" value="UniProtKB-UniRule"/>
</dbReference>
<dbReference type="PANTHER" id="PTHR42723">
    <property type="entry name" value="CHLOROPHYLL SYNTHASE"/>
    <property type="match status" value="1"/>
</dbReference>
<proteinExistence type="inferred from homology"/>
<feature type="transmembrane region" description="Helical" evidence="12">
    <location>
        <begin position="129"/>
        <end position="148"/>
    </location>
</feature>
<name>A0A650CNL3_9CREN</name>
<keyword evidence="9 12" id="KW-0472">Membrane</keyword>
<keyword evidence="8 12" id="KW-0443">Lipid metabolism</keyword>
<dbReference type="Proteomes" id="UP000423396">
    <property type="component" value="Chromosome"/>
</dbReference>
<evidence type="ECO:0000256" key="10">
    <source>
        <dbReference type="ARBA" id="ARBA00023209"/>
    </source>
</evidence>
<evidence type="ECO:0000256" key="1">
    <source>
        <dbReference type="ARBA" id="ARBA00004651"/>
    </source>
</evidence>
<evidence type="ECO:0000256" key="12">
    <source>
        <dbReference type="HAMAP-Rule" id="MF_01286"/>
    </source>
</evidence>
<protein>
    <recommendedName>
        <fullName evidence="12">Digeranylgeranylglyceryl phosphate synthase</fullName>
        <shortName evidence="12">DGGGP synthase</shortName>
        <shortName evidence="12">DGGGPS</shortName>
        <ecNumber evidence="12">2.5.1.42</ecNumber>
    </recommendedName>
    <alternativeName>
        <fullName evidence="12">(S)-2,3-di-O-geranylgeranylglyceryl phosphate synthase</fullName>
    </alternativeName>
    <alternativeName>
        <fullName evidence="12">Geranylgeranylglycerol-phosphate geranylgeranyltransferase</fullName>
    </alternativeName>
</protein>
<dbReference type="InterPro" id="IPR044878">
    <property type="entry name" value="UbiA_sf"/>
</dbReference>